<dbReference type="EMBL" id="BKCJ010997817">
    <property type="protein sequence ID" value="GFC63401.1"/>
    <property type="molecule type" value="Genomic_DNA"/>
</dbReference>
<reference evidence="2" key="1">
    <citation type="journal article" date="2019" name="Sci. Rep.">
        <title>Draft genome of Tanacetum cinerariifolium, the natural source of mosquito coil.</title>
        <authorList>
            <person name="Yamashiro T."/>
            <person name="Shiraishi A."/>
            <person name="Satake H."/>
            <person name="Nakayama K."/>
        </authorList>
    </citation>
    <scope>NUCLEOTIDE SEQUENCE</scope>
</reference>
<protein>
    <submittedName>
        <fullName evidence="2">Retrovirus-related Pol polyprotein from transposon TNT 1-94</fullName>
    </submittedName>
</protein>
<comment type="caution">
    <text evidence="2">The sequence shown here is derived from an EMBL/GenBank/DDBJ whole genome shotgun (WGS) entry which is preliminary data.</text>
</comment>
<organism evidence="2">
    <name type="scientific">Tanacetum cinerariifolium</name>
    <name type="common">Dalmatian daisy</name>
    <name type="synonym">Chrysanthemum cinerariifolium</name>
    <dbReference type="NCBI Taxonomy" id="118510"/>
    <lineage>
        <taxon>Eukaryota</taxon>
        <taxon>Viridiplantae</taxon>
        <taxon>Streptophyta</taxon>
        <taxon>Embryophyta</taxon>
        <taxon>Tracheophyta</taxon>
        <taxon>Spermatophyta</taxon>
        <taxon>Magnoliopsida</taxon>
        <taxon>eudicotyledons</taxon>
        <taxon>Gunneridae</taxon>
        <taxon>Pentapetalae</taxon>
        <taxon>asterids</taxon>
        <taxon>campanulids</taxon>
        <taxon>Asterales</taxon>
        <taxon>Asteraceae</taxon>
        <taxon>Asteroideae</taxon>
        <taxon>Anthemideae</taxon>
        <taxon>Anthemidinae</taxon>
        <taxon>Tanacetum</taxon>
    </lineage>
</organism>
<gene>
    <name evidence="2" type="ORF">Tci_835371</name>
</gene>
<name>A0A699QFR8_TANCI</name>
<dbReference type="InterPro" id="IPR013103">
    <property type="entry name" value="RVT_2"/>
</dbReference>
<evidence type="ECO:0000259" key="1">
    <source>
        <dbReference type="Pfam" id="PF07727"/>
    </source>
</evidence>
<proteinExistence type="predicted"/>
<accession>A0A699QFR8</accession>
<dbReference type="AlphaFoldDB" id="A0A699QFR8"/>
<feature type="domain" description="Reverse transcriptase Ty1/copia-type" evidence="1">
    <location>
        <begin position="1"/>
        <end position="92"/>
    </location>
</feature>
<sequence>ARLAAQGYNQQEGIDFDETYATVARLESKRVLLAYACAHDFKLYQMDVKSAFPNGFMNKEVCVTQPPRFVDFDKPKHVFKLKEALCGLKQSSKPCLEDFKPIKTPLASETKLTQDEDGKPIDDTKYRGMIVSLLFLIASRPGIMFSVVSHRGSPRNKRP</sequence>
<feature type="non-terminal residue" evidence="2">
    <location>
        <position position="1"/>
    </location>
</feature>
<evidence type="ECO:0000313" key="2">
    <source>
        <dbReference type="EMBL" id="GFC63401.1"/>
    </source>
</evidence>
<dbReference type="Pfam" id="PF07727">
    <property type="entry name" value="RVT_2"/>
    <property type="match status" value="1"/>
</dbReference>